<sequence length="192" mass="21960">MKKVIYKEIEITNKRISRPKYALLLLLIALIGVGAYILTQYSLQHVLHNAVLSSYLSIPVDAVVIGVSLVLLNRYLINHGVMIPILRRRVERTVFISPGGGRPIDEELIRRHEDALRFADRDSEGYVTSLAMLGFMYLQNAIAYGDRSLYLKARDCLNRAKDAMRTVDVNDEIRILVERLEKEVEGSRSRFE</sequence>
<feature type="transmembrane region" description="Helical" evidence="1">
    <location>
        <begin position="55"/>
        <end position="77"/>
    </location>
</feature>
<dbReference type="Proteomes" id="UP000657075">
    <property type="component" value="Unassembled WGS sequence"/>
</dbReference>
<reference evidence="3" key="1">
    <citation type="journal article" date="2014" name="Int. J. Syst. Evol. Microbiol.">
        <title>Complete genome sequence of Corynebacterium casei LMG S-19264T (=DSM 44701T), isolated from a smear-ripened cheese.</title>
        <authorList>
            <consortium name="US DOE Joint Genome Institute (JGI-PGF)"/>
            <person name="Walter F."/>
            <person name="Albersmeier A."/>
            <person name="Kalinowski J."/>
            <person name="Ruckert C."/>
        </authorList>
    </citation>
    <scope>NUCLEOTIDE SEQUENCE</scope>
    <source>
        <strain evidence="3">JCM 11219</strain>
    </source>
</reference>
<name>A0A830EB28_9CREN</name>
<gene>
    <name evidence="3" type="ORF">GCM10007112_18440</name>
    <name evidence="2" type="ORF">Vsou_18960</name>
</gene>
<evidence type="ECO:0000313" key="4">
    <source>
        <dbReference type="Proteomes" id="UP000657075"/>
    </source>
</evidence>
<reference evidence="3" key="2">
    <citation type="submission" date="2020-09" db="EMBL/GenBank/DDBJ databases">
        <authorList>
            <person name="Sun Q."/>
            <person name="Ohkuma M."/>
        </authorList>
    </citation>
    <scope>NUCLEOTIDE SEQUENCE</scope>
    <source>
        <strain evidence="3">JCM 11219</strain>
    </source>
</reference>
<keyword evidence="1" id="KW-0812">Transmembrane</keyword>
<dbReference type="AlphaFoldDB" id="A0A830EB28"/>
<dbReference type="EMBL" id="AP026830">
    <property type="protein sequence ID" value="BDR92803.1"/>
    <property type="molecule type" value="Genomic_DNA"/>
</dbReference>
<organism evidence="3 4">
    <name type="scientific">Vulcanisaeta souniana JCM 11219</name>
    <dbReference type="NCBI Taxonomy" id="1293586"/>
    <lineage>
        <taxon>Archaea</taxon>
        <taxon>Thermoproteota</taxon>
        <taxon>Thermoprotei</taxon>
        <taxon>Thermoproteales</taxon>
        <taxon>Thermoproteaceae</taxon>
        <taxon>Vulcanisaeta</taxon>
    </lineage>
</organism>
<accession>A0A830EB28</accession>
<keyword evidence="5" id="KW-1185">Reference proteome</keyword>
<keyword evidence="1" id="KW-1133">Transmembrane helix</keyword>
<evidence type="ECO:0000313" key="3">
    <source>
        <dbReference type="EMBL" id="GGI82044.1"/>
    </source>
</evidence>
<feature type="transmembrane region" description="Helical" evidence="1">
    <location>
        <begin position="21"/>
        <end position="43"/>
    </location>
</feature>
<evidence type="ECO:0000256" key="1">
    <source>
        <dbReference type="SAM" id="Phobius"/>
    </source>
</evidence>
<proteinExistence type="predicted"/>
<reference evidence="5" key="3">
    <citation type="submission" date="2022-09" db="EMBL/GenBank/DDBJ databases">
        <title>Complete genome sequence of Vulcanisaeta souniana.</title>
        <authorList>
            <person name="Kato S."/>
            <person name="Itoh T."/>
            <person name="Ohkuma M."/>
        </authorList>
    </citation>
    <scope>NUCLEOTIDE SEQUENCE [LARGE SCALE GENOMIC DNA]</scope>
    <source>
        <strain evidence="5">JCM 11219</strain>
    </source>
</reference>
<dbReference type="Proteomes" id="UP001060771">
    <property type="component" value="Chromosome"/>
</dbReference>
<evidence type="ECO:0000313" key="5">
    <source>
        <dbReference type="Proteomes" id="UP001060771"/>
    </source>
</evidence>
<keyword evidence="1" id="KW-0472">Membrane</keyword>
<evidence type="ECO:0000313" key="2">
    <source>
        <dbReference type="EMBL" id="BDR92803.1"/>
    </source>
</evidence>
<protein>
    <submittedName>
        <fullName evidence="3">Uncharacterized protein</fullName>
    </submittedName>
</protein>
<reference evidence="2" key="4">
    <citation type="journal article" date="2023" name="Microbiol. Resour. Announc.">
        <title>Complete Genome Sequence of Vulcanisaeta souniana Strain IC-059, a Hyperthermophilic Archaeon Isolated from Hot Spring Water in Japan.</title>
        <authorList>
            <person name="Kato S."/>
            <person name="Itoh T."/>
            <person name="Wu L."/>
            <person name="Ma J."/>
            <person name="Ohkuma M."/>
        </authorList>
    </citation>
    <scope>NUCLEOTIDE SEQUENCE</scope>
    <source>
        <strain evidence="2">JCM 11219</strain>
    </source>
</reference>
<dbReference type="EMBL" id="BMNM01000008">
    <property type="protein sequence ID" value="GGI82044.1"/>
    <property type="molecule type" value="Genomic_DNA"/>
</dbReference>
<dbReference type="OrthoDB" id="40767at2157"/>
<dbReference type="RefSeq" id="WP_054843538.1">
    <property type="nucleotide sequence ID" value="NZ_BMNM01000008.1"/>
</dbReference>